<dbReference type="OrthoDB" id="4344093at2759"/>
<dbReference type="AlphaFoldDB" id="A0A0F8W9J3"/>
<dbReference type="VEuPathDB" id="FungiDB:P175DRAFT_0455789"/>
<evidence type="ECO:0000256" key="1">
    <source>
        <dbReference type="SAM" id="MobiDB-lite"/>
    </source>
</evidence>
<reference evidence="2 3" key="1">
    <citation type="submission" date="2015-02" db="EMBL/GenBank/DDBJ databases">
        <title>Draft Genome Sequences of Two Closely-Related Aflatoxigenic Aspergillus Species Obtained from the Cote d'Ivoire.</title>
        <authorList>
            <person name="Moore G.G."/>
            <person name="Beltz S.B."/>
            <person name="Mack B.M."/>
        </authorList>
    </citation>
    <scope>NUCLEOTIDE SEQUENCE [LARGE SCALE GENOMIC DNA]</scope>
    <source>
        <strain evidence="2 3">SRRC1432</strain>
    </source>
</reference>
<name>A0A0F8W9J3_9EURO</name>
<protein>
    <submittedName>
        <fullName evidence="2">Uncharacterized protein</fullName>
    </submittedName>
</protein>
<evidence type="ECO:0000313" key="3">
    <source>
        <dbReference type="Proteomes" id="UP000034947"/>
    </source>
</evidence>
<sequence>MSSDINPYCTEPAIPVLAHTLLQLPEQPPGTSDAEGDSGSGYNKPEPNSLDAWNLKPSIENGLQHYPNDIFRPGTVLGFSRLRGRSPDGNDDEFIGETPRYLLTKWLCKVSSAPHPRNKAFIIHPANFDAFSPKKLLASLLSLPREPALSRNEAISCLDSVQLFPVFDLAAAAQAITEVSGTLHSLWEHPEDQWNHAHPEPEPARKGHATVLIITGLDTLAESVIRASNAVRGAAVLTSIIRTITQLSRTHRSNLSVMLVNTSGVGPMAPGGFSGAQDSQFRREDENQQFRFTREDGINSIFRVADASLFPSLLMRTVEQGIDTHFLLSYTRSIPVVEVIKDRLGNNVGKWCAWDRKK</sequence>
<keyword evidence="3" id="KW-1185">Reference proteome</keyword>
<dbReference type="EMBL" id="JYKN01002959">
    <property type="protein sequence ID" value="KKK14555.1"/>
    <property type="molecule type" value="Genomic_DNA"/>
</dbReference>
<organism evidence="2 3">
    <name type="scientific">Aspergillus ochraceoroseus</name>
    <dbReference type="NCBI Taxonomy" id="138278"/>
    <lineage>
        <taxon>Eukaryota</taxon>
        <taxon>Fungi</taxon>
        <taxon>Dikarya</taxon>
        <taxon>Ascomycota</taxon>
        <taxon>Pezizomycotina</taxon>
        <taxon>Eurotiomycetes</taxon>
        <taxon>Eurotiomycetidae</taxon>
        <taxon>Eurotiales</taxon>
        <taxon>Aspergillaceae</taxon>
        <taxon>Aspergillus</taxon>
        <taxon>Aspergillus subgen. Nidulantes</taxon>
    </lineage>
</organism>
<feature type="region of interest" description="Disordered" evidence="1">
    <location>
        <begin position="24"/>
        <end position="54"/>
    </location>
</feature>
<proteinExistence type="predicted"/>
<comment type="caution">
    <text evidence="2">The sequence shown here is derived from an EMBL/GenBank/DDBJ whole genome shotgun (WGS) entry which is preliminary data.</text>
</comment>
<dbReference type="Proteomes" id="UP000034947">
    <property type="component" value="Unassembled WGS sequence"/>
</dbReference>
<gene>
    <name evidence="2" type="ORF">AOCH_001966</name>
</gene>
<accession>A0A0F8W9J3</accession>
<evidence type="ECO:0000313" key="2">
    <source>
        <dbReference type="EMBL" id="KKK14555.1"/>
    </source>
</evidence>